<dbReference type="SUPFAM" id="SSF55103">
    <property type="entry name" value="FAD-linked oxidases, C-terminal domain"/>
    <property type="match status" value="1"/>
</dbReference>
<dbReference type="GeneID" id="105430375"/>
<dbReference type="InterPro" id="IPR004113">
    <property type="entry name" value="FAD-bd_oxidored_4_C"/>
</dbReference>
<dbReference type="InterPro" id="IPR016167">
    <property type="entry name" value="FAD-bd_PCMH_sub1"/>
</dbReference>
<reference evidence="22" key="1">
    <citation type="submission" date="2025-08" db="UniProtKB">
        <authorList>
            <consortium name="RefSeq"/>
        </authorList>
    </citation>
    <scope>IDENTIFICATION</scope>
</reference>
<evidence type="ECO:0000256" key="4">
    <source>
        <dbReference type="ARBA" id="ARBA00005189"/>
    </source>
</evidence>
<comment type="function">
    <text evidence="18">Catalyzes the exchange of an acyl for a long-chain alkyl group and the formation of the ether bond in the biosynthesis of ether phospholipids.</text>
</comment>
<evidence type="ECO:0000256" key="13">
    <source>
        <dbReference type="ARBA" id="ARBA00023140"/>
    </source>
</evidence>
<evidence type="ECO:0000256" key="19">
    <source>
        <dbReference type="SAM" id="MobiDB-lite"/>
    </source>
</evidence>
<evidence type="ECO:0000256" key="7">
    <source>
        <dbReference type="ARBA" id="ARBA00012385"/>
    </source>
</evidence>
<evidence type="ECO:0000256" key="3">
    <source>
        <dbReference type="ARBA" id="ARBA00004670"/>
    </source>
</evidence>
<evidence type="ECO:0000256" key="18">
    <source>
        <dbReference type="RuleBase" id="RU363113"/>
    </source>
</evidence>
<sequence>MASMSEQKQHKMTGETSANEPIEFESAVPKIRQELLRWNGWGYKDSGFCVNDKNVIEFTGDRYPIGNRELPYFTKWCEKTFDVTWELKNSCQNLPKHFPEPILSAELLEAIKELAIDYSTDGVDRLFRAHGHTLREIYLLKYGSFQRIPDIVLWPKCHEDVVKIVNMCARYGTVCIPFGGGTSVSRAACCPPDERRTIISLDTSQMNRILWIDRDNLLICCESGIIGQDLERMLRPQGFTCGHEPDSYEFSSLGGWVATRASGMKKNTYGNIEDLVVRMRMVTGRTEDPVITLERGSLVPRASCGPDFDHVILGSEGTLGVITDIVLKIRPLPRIVKYGSIVFPHFLSGVRALREIAKERCQPASIRLMDNEQFQMGQTLRPESSWGGLILQGLKHIYVTRIKGFQWDQICVATLLMEGDVAADVATQERKIYKIADKYGGIPAGEANGERGYMLTFVIAYIRDLGLEFNVLAESFETSVPWNRALSLCRNVKSRVARDCKARGIRKYFISCRVTQTYDEGCCVYFYLAISYAGIENPVETYEAIEHTAREEILANGGSLSHHHGVGKIRASFYPEAVGEAGVSLYRATKAHLDPHNIFATGNMISEYKSKL</sequence>
<evidence type="ECO:0000256" key="2">
    <source>
        <dbReference type="ARBA" id="ARBA00004275"/>
    </source>
</evidence>
<evidence type="ECO:0000256" key="5">
    <source>
        <dbReference type="ARBA" id="ARBA00008000"/>
    </source>
</evidence>
<evidence type="ECO:0000256" key="9">
    <source>
        <dbReference type="ARBA" id="ARBA00022630"/>
    </source>
</evidence>
<evidence type="ECO:0000256" key="17">
    <source>
        <dbReference type="PIRSR" id="PIRSR625650-4"/>
    </source>
</evidence>
<dbReference type="Proteomes" id="UP000504615">
    <property type="component" value="Unplaced"/>
</dbReference>
<dbReference type="PANTHER" id="PTHR46568:SF1">
    <property type="entry name" value="ALKYLDIHYDROXYACETONEPHOSPHATE SYNTHASE, PEROXISOMAL"/>
    <property type="match status" value="1"/>
</dbReference>
<dbReference type="RefSeq" id="XP_011642218.1">
    <property type="nucleotide sequence ID" value="XM_011643916.2"/>
</dbReference>
<dbReference type="InterPro" id="IPR016171">
    <property type="entry name" value="Vanillyl_alc_oxidase_C-sub2"/>
</dbReference>
<comment type="similarity">
    <text evidence="5 18">Belongs to the FAD-binding oxidoreductase/transferase type 4 family.</text>
</comment>
<dbReference type="AlphaFoldDB" id="A0A6I9WL03"/>
<feature type="binding site" evidence="15">
    <location>
        <position position="463"/>
    </location>
    <ligand>
        <name>substrate</name>
    </ligand>
</feature>
<feature type="binding site" evidence="16">
    <location>
        <begin position="316"/>
        <end position="322"/>
    </location>
    <ligand>
        <name>FAD</name>
        <dbReference type="ChEBI" id="CHEBI:57692"/>
    </ligand>
</feature>
<evidence type="ECO:0000313" key="22">
    <source>
        <dbReference type="RefSeq" id="XP_011642218.1"/>
    </source>
</evidence>
<comment type="subunit">
    <text evidence="6 18">Homodimer.</text>
</comment>
<dbReference type="Pfam" id="PF02913">
    <property type="entry name" value="FAD-oxidase_C"/>
    <property type="match status" value="1"/>
</dbReference>
<dbReference type="SUPFAM" id="SSF56176">
    <property type="entry name" value="FAD-binding/transporter-associated domain-like"/>
    <property type="match status" value="1"/>
</dbReference>
<dbReference type="InterPro" id="IPR006094">
    <property type="entry name" value="Oxid_FAD_bind_N"/>
</dbReference>
<keyword evidence="11 16" id="KW-0274">FAD</keyword>
<dbReference type="PROSITE" id="PS51387">
    <property type="entry name" value="FAD_PCMH"/>
    <property type="match status" value="1"/>
</dbReference>
<comment type="pathway">
    <text evidence="4">Lipid metabolism.</text>
</comment>
<dbReference type="InterPro" id="IPR016169">
    <property type="entry name" value="FAD-bd_PCMH_sub2"/>
</dbReference>
<evidence type="ECO:0000259" key="20">
    <source>
        <dbReference type="PROSITE" id="PS51387"/>
    </source>
</evidence>
<feature type="site" description="Important for enzyme activity" evidence="17">
    <location>
        <position position="367"/>
    </location>
</feature>
<feature type="domain" description="FAD-binding PCMH-type" evidence="20">
    <location>
        <begin position="145"/>
        <end position="332"/>
    </location>
</feature>
<feature type="binding site" evidence="16">
    <location>
        <begin position="259"/>
        <end position="262"/>
    </location>
    <ligand>
        <name>FAD</name>
        <dbReference type="ChEBI" id="CHEBI:57692"/>
    </ligand>
</feature>
<keyword evidence="12 18" id="KW-0443">Lipid metabolism</keyword>
<evidence type="ECO:0000256" key="1">
    <source>
        <dbReference type="ARBA" id="ARBA00001974"/>
    </source>
</evidence>
<comment type="cofactor">
    <cofactor evidence="1 16 18">
        <name>FAD</name>
        <dbReference type="ChEBI" id="CHEBI:57692"/>
    </cofactor>
</comment>
<evidence type="ECO:0000313" key="21">
    <source>
        <dbReference type="Proteomes" id="UP000504615"/>
    </source>
</evidence>
<evidence type="ECO:0000256" key="12">
    <source>
        <dbReference type="ARBA" id="ARBA00023098"/>
    </source>
</evidence>
<dbReference type="Pfam" id="PF01565">
    <property type="entry name" value="FAD_binding_4"/>
    <property type="match status" value="1"/>
</dbReference>
<feature type="binding site" evidence="16">
    <location>
        <begin position="177"/>
        <end position="183"/>
    </location>
    <ligand>
        <name>FAD</name>
        <dbReference type="ChEBI" id="CHEBI:57692"/>
    </ligand>
</feature>
<dbReference type="GO" id="GO:0008609">
    <property type="term" value="F:alkylglycerone-phosphate synthase activity"/>
    <property type="evidence" value="ECO:0007669"/>
    <property type="project" value="UniProtKB-EC"/>
</dbReference>
<dbReference type="InterPro" id="IPR036318">
    <property type="entry name" value="FAD-bd_PCMH-like_sf"/>
</dbReference>
<dbReference type="OrthoDB" id="7786253at2759"/>
<dbReference type="GO" id="GO:0008611">
    <property type="term" value="P:ether lipid biosynthetic process"/>
    <property type="evidence" value="ECO:0007669"/>
    <property type="project" value="UniProtKB-UniPathway"/>
</dbReference>
<proteinExistence type="inferred from homology"/>
<name>A0A6I9WL03_9HYME</name>
<dbReference type="KEGG" id="pbar:105430375"/>
<dbReference type="InterPro" id="IPR025650">
    <property type="entry name" value="Alkyl-DHAP_Synthase"/>
</dbReference>
<dbReference type="CTD" id="8540"/>
<keyword evidence="9 18" id="KW-0285">Flavoprotein</keyword>
<comment type="subcellular location">
    <subcellularLocation>
        <location evidence="2 18">Peroxisome</location>
    </subcellularLocation>
</comment>
<keyword evidence="13 18" id="KW-0576">Peroxisome</keyword>
<accession>A0A6I9WL03</accession>
<evidence type="ECO:0000256" key="8">
    <source>
        <dbReference type="ARBA" id="ARBA00022516"/>
    </source>
</evidence>
<dbReference type="InterPro" id="IPR016164">
    <property type="entry name" value="FAD-linked_Oxase-like_C"/>
</dbReference>
<evidence type="ECO:0000256" key="11">
    <source>
        <dbReference type="ARBA" id="ARBA00022827"/>
    </source>
</evidence>
<dbReference type="EC" id="2.5.1.26" evidence="7 18"/>
<dbReference type="Gene3D" id="3.30.43.10">
    <property type="entry name" value="Uridine Diphospho-n-acetylenolpyruvylglucosamine Reductase, domain 2"/>
    <property type="match status" value="1"/>
</dbReference>
<keyword evidence="21" id="KW-1185">Reference proteome</keyword>
<dbReference type="FunFam" id="3.30.43.10:FF:000003">
    <property type="entry name" value="Alkylglycerone-phosphate synthase"/>
    <property type="match status" value="1"/>
</dbReference>
<dbReference type="GO" id="GO:0005777">
    <property type="term" value="C:peroxisome"/>
    <property type="evidence" value="ECO:0007669"/>
    <property type="project" value="UniProtKB-SubCell"/>
</dbReference>
<gene>
    <name evidence="22" type="primary">LOC105430375</name>
</gene>
<evidence type="ECO:0000256" key="16">
    <source>
        <dbReference type="PIRSR" id="PIRSR625650-3"/>
    </source>
</evidence>
<evidence type="ECO:0000256" key="6">
    <source>
        <dbReference type="ARBA" id="ARBA00011738"/>
    </source>
</evidence>
<dbReference type="UniPathway" id="UPA00781"/>
<dbReference type="PANTHER" id="PTHR46568">
    <property type="entry name" value="ALKYLDIHYDROXYACETONEPHOSPHATE SYNTHASE, PEROXISOMAL"/>
    <property type="match status" value="1"/>
</dbReference>
<dbReference type="Gene3D" id="3.30.160.650">
    <property type="match status" value="1"/>
</dbReference>
<comment type="catalytic activity">
    <reaction evidence="18">
        <text>a long chain fatty alcohol + a 1-acylglycerone 3-phosphate = a 1-O-alkylglycerone 3-phosphate + a long-chain fatty acid + H(+)</text>
        <dbReference type="Rhea" id="RHEA:36171"/>
        <dbReference type="ChEBI" id="CHEBI:15378"/>
        <dbReference type="ChEBI" id="CHEBI:17135"/>
        <dbReference type="ChEBI" id="CHEBI:57534"/>
        <dbReference type="ChEBI" id="CHEBI:57560"/>
        <dbReference type="ChEBI" id="CHEBI:73315"/>
        <dbReference type="EC" id="2.5.1.26"/>
    </reaction>
</comment>
<comment type="pathway">
    <text evidence="3 18">Glycerolipid metabolism; ether lipid biosynthesis.</text>
</comment>
<keyword evidence="10 18" id="KW-0808">Transferase</keyword>
<organism evidence="21 22">
    <name type="scientific">Pogonomyrmex barbatus</name>
    <name type="common">red harvester ant</name>
    <dbReference type="NCBI Taxonomy" id="144034"/>
    <lineage>
        <taxon>Eukaryota</taxon>
        <taxon>Metazoa</taxon>
        <taxon>Ecdysozoa</taxon>
        <taxon>Arthropoda</taxon>
        <taxon>Hexapoda</taxon>
        <taxon>Insecta</taxon>
        <taxon>Pterygota</taxon>
        <taxon>Neoptera</taxon>
        <taxon>Endopterygota</taxon>
        <taxon>Hymenoptera</taxon>
        <taxon>Apocrita</taxon>
        <taxon>Aculeata</taxon>
        <taxon>Formicoidea</taxon>
        <taxon>Formicidae</taxon>
        <taxon>Myrmicinae</taxon>
        <taxon>Pogonomyrmex</taxon>
    </lineage>
</organism>
<dbReference type="Gene3D" id="3.30.70.3450">
    <property type="match status" value="1"/>
</dbReference>
<dbReference type="Gene3D" id="3.30.465.10">
    <property type="match status" value="1"/>
</dbReference>
<evidence type="ECO:0000256" key="10">
    <source>
        <dbReference type="ARBA" id="ARBA00022679"/>
    </source>
</evidence>
<feature type="active site" description="Proton donor/acceptor" evidence="14">
    <location>
        <position position="525"/>
    </location>
</feature>
<keyword evidence="8 18" id="KW-0444">Lipid biosynthesis</keyword>
<dbReference type="GO" id="GO:0071949">
    <property type="term" value="F:FAD binding"/>
    <property type="evidence" value="ECO:0007669"/>
    <property type="project" value="InterPro"/>
</dbReference>
<dbReference type="Gene3D" id="1.10.45.10">
    <property type="entry name" value="Vanillyl-alcohol Oxidase, Chain A, domain 4"/>
    <property type="match status" value="1"/>
</dbReference>
<feature type="region of interest" description="Disordered" evidence="19">
    <location>
        <begin position="1"/>
        <end position="23"/>
    </location>
</feature>
<protein>
    <recommendedName>
        <fullName evidence="7 18">Alkylglycerone-phosphate synthase</fullName>
        <shortName evidence="18">Alkyl-DHAP synthase</shortName>
        <ecNumber evidence="7 18">2.5.1.26</ecNumber>
    </recommendedName>
</protein>
<dbReference type="Gene3D" id="3.30.300.330">
    <property type="match status" value="1"/>
</dbReference>
<dbReference type="InterPro" id="IPR016166">
    <property type="entry name" value="FAD-bd_PCMH"/>
</dbReference>
<evidence type="ECO:0000256" key="15">
    <source>
        <dbReference type="PIRSR" id="PIRSR625650-2"/>
    </source>
</evidence>
<evidence type="ECO:0000256" key="14">
    <source>
        <dbReference type="PIRSR" id="PIRSR625650-1"/>
    </source>
</evidence>